<feature type="region of interest" description="Disordered" evidence="2">
    <location>
        <begin position="66"/>
        <end position="131"/>
    </location>
</feature>
<dbReference type="SUPFAM" id="SSF54117">
    <property type="entry name" value="Interleukin 8-like chemokines"/>
    <property type="match status" value="1"/>
</dbReference>
<dbReference type="AlphaFoldDB" id="A0AAD1SBL5"/>
<organism evidence="4 5">
    <name type="scientific">Pelobates cultripes</name>
    <name type="common">Western spadefoot toad</name>
    <dbReference type="NCBI Taxonomy" id="61616"/>
    <lineage>
        <taxon>Eukaryota</taxon>
        <taxon>Metazoa</taxon>
        <taxon>Chordata</taxon>
        <taxon>Craniata</taxon>
        <taxon>Vertebrata</taxon>
        <taxon>Euteleostomi</taxon>
        <taxon>Amphibia</taxon>
        <taxon>Batrachia</taxon>
        <taxon>Anura</taxon>
        <taxon>Pelobatoidea</taxon>
        <taxon>Pelobatidae</taxon>
        <taxon>Pelobates</taxon>
    </lineage>
</organism>
<dbReference type="GO" id="GO:0005615">
    <property type="term" value="C:extracellular space"/>
    <property type="evidence" value="ECO:0007669"/>
    <property type="project" value="UniProtKB-KW"/>
</dbReference>
<evidence type="ECO:0000259" key="3">
    <source>
        <dbReference type="Pfam" id="PF00048"/>
    </source>
</evidence>
<evidence type="ECO:0000313" key="5">
    <source>
        <dbReference type="Proteomes" id="UP001295444"/>
    </source>
</evidence>
<evidence type="ECO:0000256" key="1">
    <source>
        <dbReference type="ARBA" id="ARBA00022514"/>
    </source>
</evidence>
<proteinExistence type="predicted"/>
<accession>A0AAD1SBL5</accession>
<dbReference type="Pfam" id="PF00048">
    <property type="entry name" value="IL8"/>
    <property type="match status" value="1"/>
</dbReference>
<dbReference type="Proteomes" id="UP001295444">
    <property type="component" value="Chromosome 05"/>
</dbReference>
<feature type="domain" description="Chemokine interleukin-8-like" evidence="3">
    <location>
        <begin position="138"/>
        <end position="196"/>
    </location>
</feature>
<protein>
    <submittedName>
        <fullName evidence="4">C-C motif chemokine 28</fullName>
    </submittedName>
</protein>
<feature type="compositionally biased region" description="Basic and acidic residues" evidence="2">
    <location>
        <begin position="116"/>
        <end position="131"/>
    </location>
</feature>
<reference evidence="4" key="1">
    <citation type="submission" date="2022-03" db="EMBL/GenBank/DDBJ databases">
        <authorList>
            <person name="Alioto T."/>
            <person name="Alioto T."/>
            <person name="Gomez Garrido J."/>
        </authorList>
    </citation>
    <scope>NUCLEOTIDE SEQUENCE</scope>
</reference>
<evidence type="ECO:0000256" key="2">
    <source>
        <dbReference type="SAM" id="MobiDB-lite"/>
    </source>
</evidence>
<evidence type="ECO:0000313" key="4">
    <source>
        <dbReference type="EMBL" id="CAH2296848.1"/>
    </source>
</evidence>
<dbReference type="GO" id="GO:0008009">
    <property type="term" value="F:chemokine activity"/>
    <property type="evidence" value="ECO:0007669"/>
    <property type="project" value="InterPro"/>
</dbReference>
<sequence>MTVTRQPPDTIIPLFRPGVSLKIAETATATARALVDANLPFSLEKIHTILWQKLTTYLWQPIQQEQMGSRQANSPASERTPRNRQTPVSSKEQDHREASAQQNHEGGKIQRSASAKKTEKQPRRPDHVDTGLRDNFMSCCTQLAKRIPKNMLQQVTKVHFQKKDGICNLQAIVLHVRNQKKCMDPNIKSLRKWIKKHLAASGV</sequence>
<keyword evidence="1" id="KW-0202">Cytokine</keyword>
<dbReference type="InterPro" id="IPR036048">
    <property type="entry name" value="Interleukin_8-like_sf"/>
</dbReference>
<dbReference type="InterPro" id="IPR001811">
    <property type="entry name" value="Chemokine_IL8-like_dom"/>
</dbReference>
<dbReference type="GO" id="GO:0006955">
    <property type="term" value="P:immune response"/>
    <property type="evidence" value="ECO:0007669"/>
    <property type="project" value="InterPro"/>
</dbReference>
<gene>
    <name evidence="4" type="ORF">PECUL_23A045229</name>
</gene>
<keyword evidence="5" id="KW-1185">Reference proteome</keyword>
<name>A0AAD1SBL5_PELCU</name>
<feature type="compositionally biased region" description="Polar residues" evidence="2">
    <location>
        <begin position="66"/>
        <end position="90"/>
    </location>
</feature>
<dbReference type="EMBL" id="OW240916">
    <property type="protein sequence ID" value="CAH2296848.1"/>
    <property type="molecule type" value="Genomic_DNA"/>
</dbReference>
<dbReference type="Gene3D" id="2.40.50.40">
    <property type="match status" value="1"/>
</dbReference>